<organism evidence="2 3">
    <name type="scientific">Mariniflexile soesokkakense</name>
    <dbReference type="NCBI Taxonomy" id="1343160"/>
    <lineage>
        <taxon>Bacteria</taxon>
        <taxon>Pseudomonadati</taxon>
        <taxon>Bacteroidota</taxon>
        <taxon>Flavobacteriia</taxon>
        <taxon>Flavobacteriales</taxon>
        <taxon>Flavobacteriaceae</taxon>
        <taxon>Mariniflexile</taxon>
    </lineage>
</organism>
<keyword evidence="1" id="KW-0472">Membrane</keyword>
<comment type="caution">
    <text evidence="2">The sequence shown here is derived from an EMBL/GenBank/DDBJ whole genome shotgun (WGS) entry which is preliminary data.</text>
</comment>
<gene>
    <name evidence="2" type="ORF">VP395_10870</name>
</gene>
<dbReference type="RefSeq" id="WP_346242035.1">
    <property type="nucleotide sequence ID" value="NZ_JAZHYP010000004.1"/>
</dbReference>
<keyword evidence="1" id="KW-0812">Transmembrane</keyword>
<evidence type="ECO:0000313" key="2">
    <source>
        <dbReference type="EMBL" id="MEN3324232.1"/>
    </source>
</evidence>
<feature type="transmembrane region" description="Helical" evidence="1">
    <location>
        <begin position="6"/>
        <end position="24"/>
    </location>
</feature>
<evidence type="ECO:0000313" key="3">
    <source>
        <dbReference type="Proteomes" id="UP001416393"/>
    </source>
</evidence>
<proteinExistence type="predicted"/>
<dbReference type="EMBL" id="JAZHYP010000004">
    <property type="protein sequence ID" value="MEN3324232.1"/>
    <property type="molecule type" value="Genomic_DNA"/>
</dbReference>
<protein>
    <submittedName>
        <fullName evidence="2">Uncharacterized protein</fullName>
    </submittedName>
</protein>
<name>A0ABV0AAW3_9FLAO</name>
<keyword evidence="1" id="KW-1133">Transmembrane helix</keyword>
<reference evidence="2 3" key="1">
    <citation type="submission" date="2024-01" db="EMBL/GenBank/DDBJ databases">
        <title>Mariniflexile litorale sp. nov., isolated from the shallow sediments of the Sea of Japan.</title>
        <authorList>
            <person name="Romanenko L."/>
            <person name="Bystritskaya E."/>
            <person name="Isaeva M."/>
        </authorList>
    </citation>
    <scope>NUCLEOTIDE SEQUENCE [LARGE SCALE GENOMIC DNA]</scope>
    <source>
        <strain evidence="2 3">KCTC 32427</strain>
    </source>
</reference>
<dbReference type="Proteomes" id="UP001416393">
    <property type="component" value="Unassembled WGS sequence"/>
</dbReference>
<keyword evidence="3" id="KW-1185">Reference proteome</keyword>
<sequence length="234" mass="26891">MDKLSVLYAILGGIFALLFTLRQMKVSSDKDSKDDKFKESLNNNIKEIKDSDKNFDDVSKEFNRQGRNIDTLNKSIENLKTINSTTNILPSEKDPILRVQMAGKGIYLEGNPPSHFRLHFRSDDAGSTNFNIKTFVLIIFNSGKYVLEEPSLFDKDDKFSSTSLAMKPITSTVKDVKFLYFYITGTYSNLSMSKNYSINEVYRYQSDTKETWGVVHDQMKNVIDEINKILKKTR</sequence>
<evidence type="ECO:0000256" key="1">
    <source>
        <dbReference type="SAM" id="Phobius"/>
    </source>
</evidence>
<accession>A0ABV0AAW3</accession>